<accession>A0ABQ0LJ40</accession>
<evidence type="ECO:0000313" key="3">
    <source>
        <dbReference type="Proteomes" id="UP000815677"/>
    </source>
</evidence>
<evidence type="ECO:0000313" key="2">
    <source>
        <dbReference type="EMBL" id="GAT51133.1"/>
    </source>
</evidence>
<feature type="region of interest" description="Disordered" evidence="1">
    <location>
        <begin position="464"/>
        <end position="496"/>
    </location>
</feature>
<evidence type="ECO:0000256" key="1">
    <source>
        <dbReference type="SAM" id="MobiDB-lite"/>
    </source>
</evidence>
<sequence length="531" mass="58030">MGLSLRLASCLGPWRPDEQHRRRPTVLASPLALRRRIQPIPSSPDKTSLAHLRITVAVQSRRCVPGPSYGAGWCPGDVAREQASCYRRGSGGVCFVGRRADGREAVFRTTVSLSDSRVETTRSGGMRVLGRPSAPPSFGALGSLGQVRRLKWAWSLQALRRSRVVILDARALWRHHSLGHSSSWSGLCLEERLLDSFISVRVGASICAIRRKSRTGVRVDGDAWLPLRIQRGSPSDESDSRTAAGTRRPDQHRFSTLLREEAHPQSRHARDHGDIADGARSPFAGVWLLTFDGHGALQVTPSGWLGIRGDAQVPPDGDPIVAVENEGPKESLRCRPVIRRAERNVRERLVCFSSSHDQHRKSRAVAYWRLPYFSLVRRCRLRMRDADSSGREPPSEEVVAFAPTRVLLDPSPPATTTTDDDTLGFSLVSWSRTRTRRANGSFADARDSVVGLDEEDNRAEAVILPEQREASGPAGPSPCLSLGPTRRRSEPNAGIRCPESACCAQTQATTRVNGIGRVASCGEGPRSSGGG</sequence>
<protein>
    <submittedName>
        <fullName evidence="2">Uncharacterized protein</fullName>
    </submittedName>
</protein>
<keyword evidence="3" id="KW-1185">Reference proteome</keyword>
<reference evidence="2" key="1">
    <citation type="submission" date="2014-09" db="EMBL/GenBank/DDBJ databases">
        <title>Genome sequence of the luminous mushroom Mycena chlorophos for searching fungal bioluminescence genes.</title>
        <authorList>
            <person name="Tanaka Y."/>
            <person name="Kasuga D."/>
            <person name="Oba Y."/>
            <person name="Hase S."/>
            <person name="Sato K."/>
            <person name="Oba Y."/>
            <person name="Sakakibara Y."/>
        </authorList>
    </citation>
    <scope>NUCLEOTIDE SEQUENCE</scope>
</reference>
<proteinExistence type="predicted"/>
<dbReference type="Proteomes" id="UP000815677">
    <property type="component" value="Unassembled WGS sequence"/>
</dbReference>
<gene>
    <name evidence="2" type="ORF">MCHLO_08298</name>
</gene>
<feature type="region of interest" description="Disordered" evidence="1">
    <location>
        <begin position="229"/>
        <end position="254"/>
    </location>
</feature>
<organism evidence="2 3">
    <name type="scientific">Mycena chlorophos</name>
    <name type="common">Agaric fungus</name>
    <name type="synonym">Agaricus chlorophos</name>
    <dbReference type="NCBI Taxonomy" id="658473"/>
    <lineage>
        <taxon>Eukaryota</taxon>
        <taxon>Fungi</taxon>
        <taxon>Dikarya</taxon>
        <taxon>Basidiomycota</taxon>
        <taxon>Agaricomycotina</taxon>
        <taxon>Agaricomycetes</taxon>
        <taxon>Agaricomycetidae</taxon>
        <taxon>Agaricales</taxon>
        <taxon>Marasmiineae</taxon>
        <taxon>Mycenaceae</taxon>
        <taxon>Mycena</taxon>
    </lineage>
</organism>
<dbReference type="EMBL" id="DF846909">
    <property type="protein sequence ID" value="GAT51133.1"/>
    <property type="molecule type" value="Genomic_DNA"/>
</dbReference>
<name>A0ABQ0LJ40_MYCCL</name>